<evidence type="ECO:0000313" key="2">
    <source>
        <dbReference type="EMBL" id="QEL14620.1"/>
    </source>
</evidence>
<feature type="compositionally biased region" description="Basic and acidic residues" evidence="1">
    <location>
        <begin position="54"/>
        <end position="64"/>
    </location>
</feature>
<sequence length="64" mass="6843">MNRIKGRRPNSGPLSPGFEGERVRVRGRTTLTSIIVSPGGKVFPLTPALSPSKPGERGKFGRSP</sequence>
<dbReference type="EMBL" id="CP042425">
    <property type="protein sequence ID" value="QEL14620.1"/>
    <property type="molecule type" value="Genomic_DNA"/>
</dbReference>
<dbReference type="Proteomes" id="UP000324974">
    <property type="component" value="Chromosome"/>
</dbReference>
<evidence type="ECO:0000313" key="3">
    <source>
        <dbReference type="Proteomes" id="UP000324974"/>
    </source>
</evidence>
<feature type="region of interest" description="Disordered" evidence="1">
    <location>
        <begin position="1"/>
        <end position="24"/>
    </location>
</feature>
<accession>A0A5C1A7D7</accession>
<proteinExistence type="predicted"/>
<evidence type="ECO:0000256" key="1">
    <source>
        <dbReference type="SAM" id="MobiDB-lite"/>
    </source>
</evidence>
<dbReference type="AlphaFoldDB" id="A0A5C1A7D7"/>
<name>A0A5C1A7D7_9BACT</name>
<reference evidence="3" key="1">
    <citation type="submission" date="2019-08" db="EMBL/GenBank/DDBJ databases">
        <title>Limnoglobus roseus gen. nov., sp. nov., a novel freshwater planctomycete with a giant genome from the family Gemmataceae.</title>
        <authorList>
            <person name="Kulichevskaya I.S."/>
            <person name="Naumoff D.G."/>
            <person name="Miroshnikov K."/>
            <person name="Ivanova A."/>
            <person name="Philippov D.A."/>
            <person name="Hakobyan A."/>
            <person name="Rijpstra I.C."/>
            <person name="Sinninghe Damste J.S."/>
            <person name="Liesack W."/>
            <person name="Dedysh S.N."/>
        </authorList>
    </citation>
    <scope>NUCLEOTIDE SEQUENCE [LARGE SCALE GENOMIC DNA]</scope>
    <source>
        <strain evidence="3">PX52</strain>
    </source>
</reference>
<organism evidence="2 3">
    <name type="scientific">Limnoglobus roseus</name>
    <dbReference type="NCBI Taxonomy" id="2598579"/>
    <lineage>
        <taxon>Bacteria</taxon>
        <taxon>Pseudomonadati</taxon>
        <taxon>Planctomycetota</taxon>
        <taxon>Planctomycetia</taxon>
        <taxon>Gemmatales</taxon>
        <taxon>Gemmataceae</taxon>
        <taxon>Limnoglobus</taxon>
    </lineage>
</organism>
<keyword evidence="3" id="KW-1185">Reference proteome</keyword>
<feature type="region of interest" description="Disordered" evidence="1">
    <location>
        <begin position="45"/>
        <end position="64"/>
    </location>
</feature>
<protein>
    <submittedName>
        <fullName evidence="2">Uncharacterized protein</fullName>
    </submittedName>
</protein>
<gene>
    <name evidence="2" type="ORF">PX52LOC_01511</name>
</gene>
<dbReference type="KEGG" id="lrs:PX52LOC_01511"/>